<dbReference type="InterPro" id="IPR036188">
    <property type="entry name" value="FAD/NAD-bd_sf"/>
</dbReference>
<evidence type="ECO:0000259" key="3">
    <source>
        <dbReference type="Pfam" id="PF07992"/>
    </source>
</evidence>
<dbReference type="PANTHER" id="PTHR42949">
    <property type="entry name" value="ANAEROBIC GLYCEROL-3-PHOSPHATE DEHYDROGENASE SUBUNIT B"/>
    <property type="match status" value="1"/>
</dbReference>
<accession>A0A1N6RK01</accession>
<dbReference type="PRINTS" id="PR00368">
    <property type="entry name" value="FADPNR"/>
</dbReference>
<protein>
    <submittedName>
        <fullName evidence="4">Thioredoxin reductase</fullName>
    </submittedName>
</protein>
<dbReference type="Pfam" id="PF07992">
    <property type="entry name" value="Pyr_redox_2"/>
    <property type="match status" value="1"/>
</dbReference>
<dbReference type="STRING" id="58117.SAMN05421833_101416"/>
<dbReference type="InterPro" id="IPR023753">
    <property type="entry name" value="FAD/NAD-binding_dom"/>
</dbReference>
<evidence type="ECO:0000313" key="4">
    <source>
        <dbReference type="EMBL" id="SIQ29151.1"/>
    </source>
</evidence>
<dbReference type="GO" id="GO:0016491">
    <property type="term" value="F:oxidoreductase activity"/>
    <property type="evidence" value="ECO:0007669"/>
    <property type="project" value="UniProtKB-KW"/>
</dbReference>
<proteinExistence type="predicted"/>
<evidence type="ECO:0000256" key="1">
    <source>
        <dbReference type="ARBA" id="ARBA00023002"/>
    </source>
</evidence>
<organism evidence="4 5">
    <name type="scientific">Microbispora rosea</name>
    <dbReference type="NCBI Taxonomy" id="58117"/>
    <lineage>
        <taxon>Bacteria</taxon>
        <taxon>Bacillati</taxon>
        <taxon>Actinomycetota</taxon>
        <taxon>Actinomycetes</taxon>
        <taxon>Streptosporangiales</taxon>
        <taxon>Streptosporangiaceae</taxon>
        <taxon>Microbispora</taxon>
    </lineage>
</organism>
<feature type="compositionally biased region" description="Low complexity" evidence="2">
    <location>
        <begin position="347"/>
        <end position="359"/>
    </location>
</feature>
<dbReference type="InterPro" id="IPR051691">
    <property type="entry name" value="Metab_Enz_Cyan_OpOx_G3PDH"/>
</dbReference>
<sequence length="468" mass="48218">MRLTTDVAVVGGGPSGLTAAAGLAAAGLRVLVLDREREAGGIPRHSPHTGYGLRDLRTVMTGPAYARLLANRALEAGARVRTSAMVTGWASATGGDGAGGEGAHALDVTTPEGRLRVDARAVVLATGARERPRAARMVPGDRPPGVLTTGQLQNVVHLHHGSVGTRAVVVGAEPVSWSAALTLRAAGCRTVLMTTEHARAESYAAFSVPGRAVLRVPVATVTRVVRINGRDAVESVEVEDLRTGERRTVPCDTVVFTGGWIPDNELARAAGLAIDPGSRSPVVDNTLATSRPGVFAVGNLVHPVDTADVAALDGRHVVRHVLAYLAAASPAASRTVDRPAGRDLPDAARPSGGATSSGTRTGGEHGDAGGGETGGMFAGAIPLRAEAPFRWVSPGLVRPGAGAPPRHRILLWADEHRAVARVVVAQDGREIARRVLPWPVSPGRVFRVPSSLLSGADPRGGPIVISLG</sequence>
<feature type="domain" description="FAD/NAD(P)-binding" evidence="3">
    <location>
        <begin position="6"/>
        <end position="311"/>
    </location>
</feature>
<evidence type="ECO:0000313" key="5">
    <source>
        <dbReference type="Proteomes" id="UP000186096"/>
    </source>
</evidence>
<dbReference type="EMBL" id="FTNI01000001">
    <property type="protein sequence ID" value="SIQ29151.1"/>
    <property type="molecule type" value="Genomic_DNA"/>
</dbReference>
<dbReference type="PRINTS" id="PR00469">
    <property type="entry name" value="PNDRDTASEII"/>
</dbReference>
<dbReference type="Gene3D" id="3.50.50.60">
    <property type="entry name" value="FAD/NAD(P)-binding domain"/>
    <property type="match status" value="2"/>
</dbReference>
<feature type="region of interest" description="Disordered" evidence="2">
    <location>
        <begin position="334"/>
        <end position="377"/>
    </location>
</feature>
<dbReference type="RefSeq" id="WP_076432220.1">
    <property type="nucleotide sequence ID" value="NZ_FTNI01000001.1"/>
</dbReference>
<feature type="compositionally biased region" description="Basic and acidic residues" evidence="2">
    <location>
        <begin position="335"/>
        <end position="346"/>
    </location>
</feature>
<dbReference type="SUPFAM" id="SSF51905">
    <property type="entry name" value="FAD/NAD(P)-binding domain"/>
    <property type="match status" value="2"/>
</dbReference>
<feature type="compositionally biased region" description="Gly residues" evidence="2">
    <location>
        <begin position="368"/>
        <end position="377"/>
    </location>
</feature>
<reference evidence="5" key="1">
    <citation type="submission" date="2017-01" db="EMBL/GenBank/DDBJ databases">
        <authorList>
            <person name="Varghese N."/>
            <person name="Submissions S."/>
        </authorList>
    </citation>
    <scope>NUCLEOTIDE SEQUENCE [LARGE SCALE GENOMIC DNA]</scope>
    <source>
        <strain evidence="5">ATCC 12950</strain>
    </source>
</reference>
<keyword evidence="1" id="KW-0560">Oxidoreductase</keyword>
<keyword evidence="5" id="KW-1185">Reference proteome</keyword>
<evidence type="ECO:0000256" key="2">
    <source>
        <dbReference type="SAM" id="MobiDB-lite"/>
    </source>
</evidence>
<gene>
    <name evidence="4" type="ORF">SAMN05421833_101416</name>
</gene>
<dbReference type="AlphaFoldDB" id="A0A1N6RK01"/>
<dbReference type="Proteomes" id="UP000186096">
    <property type="component" value="Unassembled WGS sequence"/>
</dbReference>
<name>A0A1N6RK01_9ACTN</name>
<dbReference type="PANTHER" id="PTHR42949:SF3">
    <property type="entry name" value="ANAEROBIC GLYCEROL-3-PHOSPHATE DEHYDROGENASE SUBUNIT B"/>
    <property type="match status" value="1"/>
</dbReference>